<gene>
    <name evidence="3" type="primary">jg27143</name>
    <name evidence="3" type="ORF">PAEG_LOCUS415</name>
</gene>
<dbReference type="GO" id="GO:0042575">
    <property type="term" value="C:DNA polymerase complex"/>
    <property type="evidence" value="ECO:0007669"/>
    <property type="project" value="UniProtKB-ARBA"/>
</dbReference>
<dbReference type="SUPFAM" id="SSF53098">
    <property type="entry name" value="Ribonuclease H-like"/>
    <property type="match status" value="1"/>
</dbReference>
<dbReference type="InterPro" id="IPR002156">
    <property type="entry name" value="RNaseH_domain"/>
</dbReference>
<sequence length="717" mass="81141">LWKEATIVVLRKPGKDDYANPKSYRPIGLLSVFGKILEKMMIKRIRWHLLPRLNTRQYGFVPQRSTEDALYDLVQHIREGLKSKKINLVVSLDIEGAFDSAWWPAIKRRLAEEECPLNLRRIVSSYLENRKVCVRYADEEFCTATTKGCVQGSIGGPTFWNVLLDPLLDQISEGGVHCQAFADDIVLVFSGCSISKLEQQAVRVLNHVYEWGVSNKLKFAPHKTNAMVVTKKLKWDDPHIHMGSTEIKIVKEIKILGLLVDHKLNFNNHITEVCKKASNIYKPLARAAKIHWGLNSEIIRTIYVAVIEPIIMYASSVWAPATQKIMTQKQLNTVQRGFAQKICKSYRTVSLNAALVLAGLIPLDLRIQEAAQLFEAKRGKPQAILCGGKIERRVSFLKAPHPSGEAEVKFSSLEDMEPETVANHAMSVLRIFTDGSKMDQGVGAALTGWRDGKETLYKKFLLQSYCTVFQAELYALYQATKVALKAKEDSVIILSDSRSALEMLGRTEVFHPLAFAVRRNLTLLRKKGKIIRLFWVRAHVGVTGNERADYLAKEAVLKLKTRPNYDGCPLSYIKKNIRRETVVKWSARYKEAETASITKAFLPTVEHAHKILKKINLTPLLTQIFTGHGGFAGYLHRFKCKEDPGCVCDEGVEEDILHLLIDCPQHSRMRHDLHQQVTIDLGKGTLPALLEDKDNRAPFLKYCEKVLKAAIGRNRTR</sequence>
<dbReference type="InterPro" id="IPR043502">
    <property type="entry name" value="DNA/RNA_pol_sf"/>
</dbReference>
<dbReference type="GO" id="GO:0071897">
    <property type="term" value="P:DNA biosynthetic process"/>
    <property type="evidence" value="ECO:0007669"/>
    <property type="project" value="UniProtKB-ARBA"/>
</dbReference>
<dbReference type="CDD" id="cd01650">
    <property type="entry name" value="RT_nLTR_like"/>
    <property type="match status" value="1"/>
</dbReference>
<dbReference type="SUPFAM" id="SSF56672">
    <property type="entry name" value="DNA/RNA polymerases"/>
    <property type="match status" value="1"/>
</dbReference>
<reference evidence="3" key="1">
    <citation type="submission" date="2022-03" db="EMBL/GenBank/DDBJ databases">
        <authorList>
            <person name="Lindestad O."/>
        </authorList>
    </citation>
    <scope>NUCLEOTIDE SEQUENCE</scope>
</reference>
<protein>
    <submittedName>
        <fullName evidence="3">Jg27143 protein</fullName>
    </submittedName>
</protein>
<dbReference type="CDD" id="cd09276">
    <property type="entry name" value="Rnase_HI_RT_non_LTR"/>
    <property type="match status" value="1"/>
</dbReference>
<dbReference type="InterPro" id="IPR012337">
    <property type="entry name" value="RNaseH-like_sf"/>
</dbReference>
<dbReference type="Proteomes" id="UP000838756">
    <property type="component" value="Unassembled WGS sequence"/>
</dbReference>
<evidence type="ECO:0000259" key="1">
    <source>
        <dbReference type="PROSITE" id="PS50878"/>
    </source>
</evidence>
<organism evidence="3 4">
    <name type="scientific">Pararge aegeria aegeria</name>
    <dbReference type="NCBI Taxonomy" id="348720"/>
    <lineage>
        <taxon>Eukaryota</taxon>
        <taxon>Metazoa</taxon>
        <taxon>Ecdysozoa</taxon>
        <taxon>Arthropoda</taxon>
        <taxon>Hexapoda</taxon>
        <taxon>Insecta</taxon>
        <taxon>Pterygota</taxon>
        <taxon>Neoptera</taxon>
        <taxon>Endopterygota</taxon>
        <taxon>Lepidoptera</taxon>
        <taxon>Glossata</taxon>
        <taxon>Ditrysia</taxon>
        <taxon>Papilionoidea</taxon>
        <taxon>Nymphalidae</taxon>
        <taxon>Satyrinae</taxon>
        <taxon>Satyrini</taxon>
        <taxon>Parargina</taxon>
        <taxon>Pararge</taxon>
    </lineage>
</organism>
<dbReference type="InterPro" id="IPR036397">
    <property type="entry name" value="RNaseH_sf"/>
</dbReference>
<dbReference type="Pfam" id="PF00075">
    <property type="entry name" value="RNase_H"/>
    <property type="match status" value="1"/>
</dbReference>
<dbReference type="PANTHER" id="PTHR33481">
    <property type="entry name" value="REVERSE TRANSCRIPTASE"/>
    <property type="match status" value="1"/>
</dbReference>
<dbReference type="EMBL" id="CAKXAJ010001329">
    <property type="protein sequence ID" value="CAH2207795.1"/>
    <property type="molecule type" value="Genomic_DNA"/>
</dbReference>
<dbReference type="GO" id="GO:0004523">
    <property type="term" value="F:RNA-DNA hybrid ribonuclease activity"/>
    <property type="evidence" value="ECO:0007669"/>
    <property type="project" value="InterPro"/>
</dbReference>
<feature type="domain" description="Reverse transcriptase" evidence="1">
    <location>
        <begin position="1"/>
        <end position="246"/>
    </location>
</feature>
<dbReference type="PANTHER" id="PTHR33481:SF1">
    <property type="entry name" value="ENDONUCLEASE_EXONUCLEASE_PHOSPHATASE DOMAIN-CONTAINING PROTEIN-RELATED"/>
    <property type="match status" value="1"/>
</dbReference>
<evidence type="ECO:0000313" key="3">
    <source>
        <dbReference type="EMBL" id="CAH2207795.1"/>
    </source>
</evidence>
<feature type="domain" description="RNase H type-1" evidence="2">
    <location>
        <begin position="425"/>
        <end position="557"/>
    </location>
</feature>
<dbReference type="Gene3D" id="3.30.420.10">
    <property type="entry name" value="Ribonuclease H-like superfamily/Ribonuclease H"/>
    <property type="match status" value="1"/>
</dbReference>
<dbReference type="InterPro" id="IPR000477">
    <property type="entry name" value="RT_dom"/>
</dbReference>
<accession>A0A8S4QF81</accession>
<dbReference type="OrthoDB" id="411871at2759"/>
<dbReference type="Pfam" id="PF00078">
    <property type="entry name" value="RVT_1"/>
    <property type="match status" value="1"/>
</dbReference>
<evidence type="ECO:0000313" key="4">
    <source>
        <dbReference type="Proteomes" id="UP000838756"/>
    </source>
</evidence>
<keyword evidence="4" id="KW-1185">Reference proteome</keyword>
<dbReference type="PROSITE" id="PS50879">
    <property type="entry name" value="RNASE_H_1"/>
    <property type="match status" value="1"/>
</dbReference>
<dbReference type="AlphaFoldDB" id="A0A8S4QF81"/>
<evidence type="ECO:0000259" key="2">
    <source>
        <dbReference type="PROSITE" id="PS50879"/>
    </source>
</evidence>
<name>A0A8S4QF81_9NEOP</name>
<comment type="caution">
    <text evidence="3">The sequence shown here is derived from an EMBL/GenBank/DDBJ whole genome shotgun (WGS) entry which is preliminary data.</text>
</comment>
<dbReference type="GO" id="GO:0003676">
    <property type="term" value="F:nucleic acid binding"/>
    <property type="evidence" value="ECO:0007669"/>
    <property type="project" value="InterPro"/>
</dbReference>
<feature type="non-terminal residue" evidence="3">
    <location>
        <position position="1"/>
    </location>
</feature>
<dbReference type="PROSITE" id="PS50878">
    <property type="entry name" value="RT_POL"/>
    <property type="match status" value="1"/>
</dbReference>
<proteinExistence type="predicted"/>